<evidence type="ECO:0000256" key="8">
    <source>
        <dbReference type="ARBA" id="ARBA00022927"/>
    </source>
</evidence>
<dbReference type="InterPro" id="IPR027417">
    <property type="entry name" value="P-loop_NTPase"/>
</dbReference>
<dbReference type="Pfam" id="PF01043">
    <property type="entry name" value="SecA_PP_bind"/>
    <property type="match status" value="1"/>
</dbReference>
<evidence type="ECO:0000256" key="12">
    <source>
        <dbReference type="HAMAP-Rule" id="MF_01382"/>
    </source>
</evidence>
<dbReference type="SUPFAM" id="SSF81886">
    <property type="entry name" value="Helical scaffold and wing domains of SecA"/>
    <property type="match status" value="1"/>
</dbReference>
<dbReference type="SUPFAM" id="SSF52540">
    <property type="entry name" value="P-loop containing nucleoside triphosphate hydrolases"/>
    <property type="match status" value="2"/>
</dbReference>
<comment type="subcellular location">
    <subcellularLocation>
        <location evidence="12">Cell membrane</location>
        <topology evidence="12">Peripheral membrane protein</topology>
        <orientation evidence="12">Cytoplasmic side</orientation>
    </subcellularLocation>
    <subcellularLocation>
        <location evidence="12">Cytoplasm</location>
    </subcellularLocation>
    <subcellularLocation>
        <location evidence="1">Membrane</location>
        <topology evidence="1">Peripheral membrane protein</topology>
    </subcellularLocation>
    <text evidence="12">Distribution is 50-50.</text>
</comment>
<keyword evidence="7 12" id="KW-0067">ATP-binding</keyword>
<evidence type="ECO:0000313" key="16">
    <source>
        <dbReference type="EMBL" id="KRL80253.1"/>
    </source>
</evidence>
<gene>
    <name evidence="12" type="primary">secA</name>
    <name evidence="16" type="ORF">FC36_GL000089</name>
</gene>
<dbReference type="InterPro" id="IPR000185">
    <property type="entry name" value="SecA"/>
</dbReference>
<accession>A0A0R1TG57</accession>
<dbReference type="NCBIfam" id="NF006630">
    <property type="entry name" value="PRK09200.1"/>
    <property type="match status" value="1"/>
</dbReference>
<feature type="domain" description="SecA family profile" evidence="15">
    <location>
        <begin position="1"/>
        <end position="576"/>
    </location>
</feature>
<reference evidence="16 17" key="1">
    <citation type="journal article" date="2015" name="Genome Announc.">
        <title>Expanding the biotechnology potential of lactobacilli through comparative genomics of 213 strains and associated genera.</title>
        <authorList>
            <person name="Sun Z."/>
            <person name="Harris H.M."/>
            <person name="McCann A."/>
            <person name="Guo C."/>
            <person name="Argimon S."/>
            <person name="Zhang W."/>
            <person name="Yang X."/>
            <person name="Jeffery I.B."/>
            <person name="Cooney J.C."/>
            <person name="Kagawa T.F."/>
            <person name="Liu W."/>
            <person name="Song Y."/>
            <person name="Salvetti E."/>
            <person name="Wrobel A."/>
            <person name="Rasinkangas P."/>
            <person name="Parkhill J."/>
            <person name="Rea M.C."/>
            <person name="O'Sullivan O."/>
            <person name="Ritari J."/>
            <person name="Douillard F.P."/>
            <person name="Paul Ross R."/>
            <person name="Yang R."/>
            <person name="Briner A.E."/>
            <person name="Felis G.E."/>
            <person name="de Vos W.M."/>
            <person name="Barrangou R."/>
            <person name="Klaenhammer T.R."/>
            <person name="Caufield P.W."/>
            <person name="Cui Y."/>
            <person name="Zhang H."/>
            <person name="O'Toole P.W."/>
        </authorList>
    </citation>
    <scope>NUCLEOTIDE SEQUENCE [LARGE SCALE GENOMIC DNA]</scope>
    <source>
        <strain evidence="16 17">DSM 15833</strain>
    </source>
</reference>
<comment type="function">
    <text evidence="12">Part of the Sec protein translocase complex. Interacts with the SecYEG preprotein conducting channel. Has a central role in coupling the hydrolysis of ATP to the transfer of proteins into and across the cell membrane, serving as an ATP-driven molecular motor driving the stepwise translocation of polypeptide chains across the membrane.</text>
</comment>
<dbReference type="SUPFAM" id="SSF81767">
    <property type="entry name" value="Pre-protein crosslinking domain of SecA"/>
    <property type="match status" value="1"/>
</dbReference>
<comment type="catalytic activity">
    <reaction evidence="12">
        <text>ATP + H2O + cellular proteinSide 1 = ADP + phosphate + cellular proteinSide 2.</text>
        <dbReference type="EC" id="7.4.2.8"/>
    </reaction>
</comment>
<dbReference type="InterPro" id="IPR014001">
    <property type="entry name" value="Helicase_ATP-bd"/>
</dbReference>
<dbReference type="InterPro" id="IPR011115">
    <property type="entry name" value="SecA_DEAD"/>
</dbReference>
<keyword evidence="6 12" id="KW-0547">Nucleotide-binding</keyword>
<evidence type="ECO:0000256" key="11">
    <source>
        <dbReference type="ARBA" id="ARBA00023136"/>
    </source>
</evidence>
<evidence type="ECO:0000256" key="2">
    <source>
        <dbReference type="ARBA" id="ARBA00007650"/>
    </source>
</evidence>
<dbReference type="InterPro" id="IPR036266">
    <property type="entry name" value="SecA_Wing/Scaffold_sf"/>
</dbReference>
<dbReference type="GO" id="GO:0005829">
    <property type="term" value="C:cytosol"/>
    <property type="evidence" value="ECO:0007669"/>
    <property type="project" value="TreeGrafter"/>
</dbReference>
<keyword evidence="3 12" id="KW-0813">Transport</keyword>
<dbReference type="InterPro" id="IPR036670">
    <property type="entry name" value="SecA_X-link_sf"/>
</dbReference>
<protein>
    <recommendedName>
        <fullName evidence="12">Protein translocase subunit SecA</fullName>
        <ecNumber evidence="12">7.4.2.8</ecNumber>
    </recommendedName>
</protein>
<feature type="binding site" evidence="12">
    <location>
        <begin position="103"/>
        <end position="107"/>
    </location>
    <ligand>
        <name>ATP</name>
        <dbReference type="ChEBI" id="CHEBI:30616"/>
    </ligand>
</feature>
<keyword evidence="8 12" id="KW-0653">Protein transport</keyword>
<dbReference type="Pfam" id="PF07516">
    <property type="entry name" value="SecA_SW"/>
    <property type="match status" value="1"/>
</dbReference>
<organism evidence="16 17">
    <name type="scientific">Ligilactobacillus equi DSM 15833 = JCM 10991</name>
    <dbReference type="NCBI Taxonomy" id="1423740"/>
    <lineage>
        <taxon>Bacteria</taxon>
        <taxon>Bacillati</taxon>
        <taxon>Bacillota</taxon>
        <taxon>Bacilli</taxon>
        <taxon>Lactobacillales</taxon>
        <taxon>Lactobacillaceae</taxon>
        <taxon>Ligilactobacillus</taxon>
    </lineage>
</organism>
<dbReference type="InterPro" id="IPR011130">
    <property type="entry name" value="SecA_preprotein_X-link_dom"/>
</dbReference>
<dbReference type="Gene3D" id="3.40.50.300">
    <property type="entry name" value="P-loop containing nucleotide triphosphate hydrolases"/>
    <property type="match status" value="2"/>
</dbReference>
<name>A0A0R1TG57_9LACO</name>
<dbReference type="EC" id="7.4.2.8" evidence="12"/>
<dbReference type="InterPro" id="IPR044722">
    <property type="entry name" value="SecA_SF2_C"/>
</dbReference>
<dbReference type="SMART" id="SM00957">
    <property type="entry name" value="SecA_DEAD"/>
    <property type="match status" value="1"/>
</dbReference>
<evidence type="ECO:0000256" key="4">
    <source>
        <dbReference type="ARBA" id="ARBA00022475"/>
    </source>
</evidence>
<dbReference type="STRING" id="1423740.FC36_GL000089"/>
<keyword evidence="11 12" id="KW-0472">Membrane</keyword>
<comment type="similarity">
    <text evidence="2 12">Belongs to the SecA family.</text>
</comment>
<dbReference type="HAMAP" id="MF_01382">
    <property type="entry name" value="SecA"/>
    <property type="match status" value="1"/>
</dbReference>
<feature type="domain" description="Helicase C-terminal" evidence="14">
    <location>
        <begin position="409"/>
        <end position="584"/>
    </location>
</feature>
<dbReference type="RefSeq" id="WP_035187800.1">
    <property type="nucleotide sequence ID" value="NZ_AZFH01000067.1"/>
</dbReference>
<dbReference type="NCBIfam" id="TIGR03714">
    <property type="entry name" value="secA2"/>
    <property type="match status" value="1"/>
</dbReference>
<evidence type="ECO:0000256" key="9">
    <source>
        <dbReference type="ARBA" id="ARBA00022967"/>
    </source>
</evidence>
<proteinExistence type="inferred from homology"/>
<keyword evidence="10 12" id="KW-0811">Translocation</keyword>
<dbReference type="PROSITE" id="PS51196">
    <property type="entry name" value="SECA_MOTOR_DEAD"/>
    <property type="match status" value="1"/>
</dbReference>
<dbReference type="GO" id="GO:0065002">
    <property type="term" value="P:intracellular protein transmembrane transport"/>
    <property type="evidence" value="ECO:0007669"/>
    <property type="project" value="UniProtKB-UniRule"/>
</dbReference>
<dbReference type="EMBL" id="AZFH01000067">
    <property type="protein sequence ID" value="KRL80253.1"/>
    <property type="molecule type" value="Genomic_DNA"/>
</dbReference>
<dbReference type="InterPro" id="IPR011116">
    <property type="entry name" value="SecA_Wing/Scaffold"/>
</dbReference>
<dbReference type="InterPro" id="IPR001650">
    <property type="entry name" value="Helicase_C-like"/>
</dbReference>
<evidence type="ECO:0000256" key="5">
    <source>
        <dbReference type="ARBA" id="ARBA00022490"/>
    </source>
</evidence>
<dbReference type="PROSITE" id="PS51192">
    <property type="entry name" value="HELICASE_ATP_BIND_1"/>
    <property type="match status" value="1"/>
</dbReference>
<dbReference type="GO" id="GO:0031522">
    <property type="term" value="C:cell envelope Sec protein transport complex"/>
    <property type="evidence" value="ECO:0007669"/>
    <property type="project" value="TreeGrafter"/>
</dbReference>
<keyword evidence="5 12" id="KW-0963">Cytoplasm</keyword>
<comment type="subunit">
    <text evidence="12">Monomer and homodimer. Part of the essential Sec protein translocation apparatus which comprises SecA, SecYEG and auxiliary proteins SecDF. Other proteins may also be involved.</text>
</comment>
<dbReference type="PANTHER" id="PTHR30612:SF0">
    <property type="entry name" value="CHLOROPLAST PROTEIN-TRANSPORTING ATPASE"/>
    <property type="match status" value="1"/>
</dbReference>
<dbReference type="PANTHER" id="PTHR30612">
    <property type="entry name" value="SECA INNER MEMBRANE COMPONENT OF SEC PROTEIN SECRETION SYSTEM"/>
    <property type="match status" value="1"/>
</dbReference>
<dbReference type="FunFam" id="3.40.50.300:FF:000429">
    <property type="entry name" value="Preprotein translocase subunit SecA"/>
    <property type="match status" value="1"/>
</dbReference>
<evidence type="ECO:0000256" key="6">
    <source>
        <dbReference type="ARBA" id="ARBA00022741"/>
    </source>
</evidence>
<dbReference type="PROSITE" id="PS51194">
    <property type="entry name" value="HELICASE_CTER"/>
    <property type="match status" value="1"/>
</dbReference>
<sequence length="796" mass="91185">MAKESLQSRLVNDIEVRKIRRILKKVNAQKDKMAALDDQQLQAKTVEFRQRIKQGESLNRLLPEAFAAMREADKRILGMFPFDTQVMGGIVLHQGNVAELKTGEGKTLTATLPLYLNALAGKGAILVTTNEYLSQRDFEELRPVYEWMGLTVALGVHDNSEEKLTAKEKRAIYSADIVYTTNAVLGFDYLIENLASSQEEKYLRREFNYCIVDECDQVLLDVAQMPLVIAGAPRVQSNLYGICDTFVTLLEKDKHYELDEEERNVWLTPAGIEKAQKYFKVANIFAPENGELIRHVTLALRVHNLFELGKDYVVQDDEIVLLDAKNGRLMKGNKLQSGLHQAIEAREHIKITPDMRAMASITYQNFFRMFNKLAGMTGTAKSAEQEFIDIYYMKVVQVPTNRPIQRIDLPDQVYITLPEKLVASFQLVKKLHQKGQPVLLITASVEISEIYSEMLLQEGIAHSVLNANNAAREAEIIKEAGQLGAVTVATTMAGRGTDIKLPKEVKKLGGLAVIGTEKLQSQREDLQLRGRAGRQGDPGLSQFFVSLEDEVVIKYGSKWIHEYYEEHRAFDWDEPRQLTKRKILKAIQGAQEACDSEGVKSRKSSLEFDESSQIQRRLVYRQRDALIEQAENLDFDIMGLIRQDIQEFLKNKPDAYEIERYIFDNLSYDFDINRLDKITVKDRAQVEAFLLQIAQEQLELKSQQLEDEVEVKNFYRLAILKAIDTCWVEEVDNLQQLRTVVDSRQMAQRNPIYEYHKEAIISYNKMRIDIRHLIVQNLLLSRVVYNPKKGNSIYFA</sequence>
<dbReference type="GO" id="GO:0043952">
    <property type="term" value="P:protein transport by the Sec complex"/>
    <property type="evidence" value="ECO:0007669"/>
    <property type="project" value="TreeGrafter"/>
</dbReference>
<dbReference type="InterPro" id="IPR022490">
    <property type="entry name" value="SecA2"/>
</dbReference>
<evidence type="ECO:0000256" key="7">
    <source>
        <dbReference type="ARBA" id="ARBA00022840"/>
    </source>
</evidence>
<dbReference type="OrthoDB" id="9762243at2"/>
<dbReference type="GO" id="GO:0006605">
    <property type="term" value="P:protein targeting"/>
    <property type="evidence" value="ECO:0007669"/>
    <property type="project" value="UniProtKB-UniRule"/>
</dbReference>
<dbReference type="Proteomes" id="UP000051048">
    <property type="component" value="Unassembled WGS sequence"/>
</dbReference>
<dbReference type="GO" id="GO:0005886">
    <property type="term" value="C:plasma membrane"/>
    <property type="evidence" value="ECO:0007669"/>
    <property type="project" value="UniProtKB-SubCell"/>
</dbReference>
<dbReference type="GO" id="GO:0005524">
    <property type="term" value="F:ATP binding"/>
    <property type="evidence" value="ECO:0007669"/>
    <property type="project" value="UniProtKB-UniRule"/>
</dbReference>
<evidence type="ECO:0000259" key="13">
    <source>
        <dbReference type="PROSITE" id="PS51192"/>
    </source>
</evidence>
<dbReference type="InterPro" id="IPR014018">
    <property type="entry name" value="SecA_motor_DEAD"/>
</dbReference>
<feature type="domain" description="Helicase ATP-binding" evidence="13">
    <location>
        <begin position="87"/>
        <end position="252"/>
    </location>
</feature>
<dbReference type="GO" id="GO:0008564">
    <property type="term" value="F:protein-exporting ATPase activity"/>
    <property type="evidence" value="ECO:0007669"/>
    <property type="project" value="UniProtKB-EC"/>
</dbReference>
<evidence type="ECO:0000259" key="15">
    <source>
        <dbReference type="PROSITE" id="PS51196"/>
    </source>
</evidence>
<dbReference type="CDD" id="cd17928">
    <property type="entry name" value="DEXDc_SecA"/>
    <property type="match status" value="1"/>
</dbReference>
<keyword evidence="4 12" id="KW-1003">Cell membrane</keyword>
<feature type="binding site" evidence="12">
    <location>
        <position position="85"/>
    </location>
    <ligand>
        <name>ATP</name>
        <dbReference type="ChEBI" id="CHEBI:30616"/>
    </ligand>
</feature>
<dbReference type="AlphaFoldDB" id="A0A0R1TG57"/>
<evidence type="ECO:0000313" key="17">
    <source>
        <dbReference type="Proteomes" id="UP000051048"/>
    </source>
</evidence>
<dbReference type="Gene3D" id="3.90.1440.10">
    <property type="entry name" value="SecA, preprotein cross-linking domain"/>
    <property type="match status" value="1"/>
</dbReference>
<dbReference type="CDD" id="cd18803">
    <property type="entry name" value="SF2_C_secA"/>
    <property type="match status" value="1"/>
</dbReference>
<evidence type="ECO:0000256" key="3">
    <source>
        <dbReference type="ARBA" id="ARBA00022448"/>
    </source>
</evidence>
<dbReference type="Gene3D" id="1.10.3060.10">
    <property type="entry name" value="Helical scaffold and wing domains of SecA"/>
    <property type="match status" value="1"/>
</dbReference>
<feature type="binding site" evidence="12">
    <location>
        <position position="498"/>
    </location>
    <ligand>
        <name>ATP</name>
        <dbReference type="ChEBI" id="CHEBI:30616"/>
    </ligand>
</feature>
<dbReference type="Pfam" id="PF21090">
    <property type="entry name" value="P-loop_SecA"/>
    <property type="match status" value="1"/>
</dbReference>
<evidence type="ECO:0000256" key="1">
    <source>
        <dbReference type="ARBA" id="ARBA00004170"/>
    </source>
</evidence>
<dbReference type="PATRIC" id="fig|1423740.3.peg.94"/>
<dbReference type="GO" id="GO:0017038">
    <property type="term" value="P:protein import"/>
    <property type="evidence" value="ECO:0007669"/>
    <property type="project" value="InterPro"/>
</dbReference>
<dbReference type="Pfam" id="PF07517">
    <property type="entry name" value="SecA_DEAD"/>
    <property type="match status" value="1"/>
</dbReference>
<dbReference type="SMART" id="SM00958">
    <property type="entry name" value="SecA_PP_bind"/>
    <property type="match status" value="1"/>
</dbReference>
<dbReference type="PRINTS" id="PR00906">
    <property type="entry name" value="SECA"/>
</dbReference>
<evidence type="ECO:0000256" key="10">
    <source>
        <dbReference type="ARBA" id="ARBA00023010"/>
    </source>
</evidence>
<comment type="caution">
    <text evidence="16">The sequence shown here is derived from an EMBL/GenBank/DDBJ whole genome shotgun (WGS) entry which is preliminary data.</text>
</comment>
<evidence type="ECO:0000259" key="14">
    <source>
        <dbReference type="PROSITE" id="PS51194"/>
    </source>
</evidence>
<keyword evidence="9 12" id="KW-1278">Translocase</keyword>